<feature type="transmembrane region" description="Helical" evidence="1">
    <location>
        <begin position="44"/>
        <end position="65"/>
    </location>
</feature>
<dbReference type="Proteomes" id="UP000177885">
    <property type="component" value="Unassembled WGS sequence"/>
</dbReference>
<gene>
    <name evidence="2" type="ORF">A2856_02200</name>
</gene>
<evidence type="ECO:0000256" key="1">
    <source>
        <dbReference type="SAM" id="Phobius"/>
    </source>
</evidence>
<organism evidence="2 3">
    <name type="scientific">Candidatus Uhrbacteria bacterium RIFCSPHIGHO2_01_FULL_63_20</name>
    <dbReference type="NCBI Taxonomy" id="1802385"/>
    <lineage>
        <taxon>Bacteria</taxon>
        <taxon>Candidatus Uhriibacteriota</taxon>
    </lineage>
</organism>
<dbReference type="STRING" id="1802385.A2856_02200"/>
<keyword evidence="1" id="KW-0472">Membrane</keyword>
<name>A0A1F7TKH7_9BACT</name>
<evidence type="ECO:0000313" key="3">
    <source>
        <dbReference type="Proteomes" id="UP000177885"/>
    </source>
</evidence>
<keyword evidence="1" id="KW-1133">Transmembrane helix</keyword>
<evidence type="ECO:0000313" key="2">
    <source>
        <dbReference type="EMBL" id="OGL66481.1"/>
    </source>
</evidence>
<dbReference type="EMBL" id="MGDT01000007">
    <property type="protein sequence ID" value="OGL66481.1"/>
    <property type="molecule type" value="Genomic_DNA"/>
</dbReference>
<accession>A0A1F7TKH7</accession>
<protein>
    <submittedName>
        <fullName evidence="2">Uncharacterized protein</fullName>
    </submittedName>
</protein>
<sequence>MVTLELVVKLLGWAFVLVPVGLFTFVASHMFLGVAKEDGLVQMLVFLFSTVFIVGAVLLAIVYGTDLLVGI</sequence>
<dbReference type="AlphaFoldDB" id="A0A1F7TKH7"/>
<proteinExistence type="predicted"/>
<comment type="caution">
    <text evidence="2">The sequence shown here is derived from an EMBL/GenBank/DDBJ whole genome shotgun (WGS) entry which is preliminary data.</text>
</comment>
<feature type="transmembrane region" description="Helical" evidence="1">
    <location>
        <begin position="12"/>
        <end position="32"/>
    </location>
</feature>
<keyword evidence="1" id="KW-0812">Transmembrane</keyword>
<reference evidence="2 3" key="1">
    <citation type="journal article" date="2016" name="Nat. Commun.">
        <title>Thousands of microbial genomes shed light on interconnected biogeochemical processes in an aquifer system.</title>
        <authorList>
            <person name="Anantharaman K."/>
            <person name="Brown C.T."/>
            <person name="Hug L.A."/>
            <person name="Sharon I."/>
            <person name="Castelle C.J."/>
            <person name="Probst A.J."/>
            <person name="Thomas B.C."/>
            <person name="Singh A."/>
            <person name="Wilkins M.J."/>
            <person name="Karaoz U."/>
            <person name="Brodie E.L."/>
            <person name="Williams K.H."/>
            <person name="Hubbard S.S."/>
            <person name="Banfield J.F."/>
        </authorList>
    </citation>
    <scope>NUCLEOTIDE SEQUENCE [LARGE SCALE GENOMIC DNA]</scope>
</reference>